<name>A0ABR7U7K2_9BRAD</name>
<keyword evidence="2" id="KW-1185">Reference proteome</keyword>
<reference evidence="1 2" key="1">
    <citation type="journal article" date="2020" name="Arch. Microbiol.">
        <title>Bradyrhizobium campsiandrae sp. nov., a nitrogen-fixing bacterial strain isolated from a native leguminous tree from the Amazon adapted to flooded conditions.</title>
        <authorList>
            <person name="Cabral Michel D."/>
            <person name="Martins da Costa E."/>
            <person name="Azarias Guimaraes A."/>
            <person name="Soares de Carvalho T."/>
            <person name="Santos de Castro Caputo P."/>
            <person name="Willems A."/>
            <person name="de Souza Moreira F.M."/>
        </authorList>
    </citation>
    <scope>NUCLEOTIDE SEQUENCE [LARGE SCALE GENOMIC DNA]</scope>
    <source>
        <strain evidence="2">INPA 384B</strain>
    </source>
</reference>
<accession>A0ABR7U7K2</accession>
<organism evidence="1 2">
    <name type="scientific">Bradyrhizobium campsiandrae</name>
    <dbReference type="NCBI Taxonomy" id="1729892"/>
    <lineage>
        <taxon>Bacteria</taxon>
        <taxon>Pseudomonadati</taxon>
        <taxon>Pseudomonadota</taxon>
        <taxon>Alphaproteobacteria</taxon>
        <taxon>Hyphomicrobiales</taxon>
        <taxon>Nitrobacteraceae</taxon>
        <taxon>Bradyrhizobium</taxon>
    </lineage>
</organism>
<dbReference type="Proteomes" id="UP000639516">
    <property type="component" value="Unassembled WGS sequence"/>
</dbReference>
<comment type="caution">
    <text evidence="1">The sequence shown here is derived from an EMBL/GenBank/DDBJ whole genome shotgun (WGS) entry which is preliminary data.</text>
</comment>
<dbReference type="Pfam" id="PF12071">
    <property type="entry name" value="DUF3551"/>
    <property type="match status" value="1"/>
</dbReference>
<evidence type="ECO:0000313" key="1">
    <source>
        <dbReference type="EMBL" id="MBC9979407.1"/>
    </source>
</evidence>
<dbReference type="InterPro" id="IPR021937">
    <property type="entry name" value="DUF3551"/>
</dbReference>
<gene>
    <name evidence="1" type="ORF">HA482_14480</name>
</gene>
<proteinExistence type="predicted"/>
<evidence type="ECO:0000313" key="2">
    <source>
        <dbReference type="Proteomes" id="UP000639516"/>
    </source>
</evidence>
<sequence>MRASFCFPIAAIFPLVFATFARLAIGTLLMGVPAYAQTYDPNFPVCMQIYGPVGYLDCRYGSLAQCKFLAVGRSASCIVNPYFAQKKPAAPHRSRRGDQGADF</sequence>
<dbReference type="EMBL" id="JAATTO010000018">
    <property type="protein sequence ID" value="MBC9979407.1"/>
    <property type="molecule type" value="Genomic_DNA"/>
</dbReference>
<protein>
    <submittedName>
        <fullName evidence="1">DUF3551 domain-containing protein</fullName>
    </submittedName>
</protein>